<dbReference type="InterPro" id="IPR022227">
    <property type="entry name" value="DUF3754"/>
</dbReference>
<comment type="caution">
    <text evidence="2">The sequence shown here is derived from an EMBL/GenBank/DDBJ whole genome shotgun (WGS) entry which is preliminary data.</text>
</comment>
<protein>
    <recommendedName>
        <fullName evidence="4">Aminopeptidase</fullName>
    </recommendedName>
</protein>
<keyword evidence="3" id="KW-1185">Reference proteome</keyword>
<dbReference type="EMBL" id="JACMSC010000015">
    <property type="protein sequence ID" value="KAG6484470.1"/>
    <property type="molecule type" value="Genomic_DNA"/>
</dbReference>
<evidence type="ECO:0008006" key="4">
    <source>
        <dbReference type="Google" id="ProtNLM"/>
    </source>
</evidence>
<proteinExistence type="predicted"/>
<keyword evidence="1" id="KW-0472">Membrane</keyword>
<dbReference type="Pfam" id="PF12576">
    <property type="entry name" value="DUF3754"/>
    <property type="match status" value="1"/>
</dbReference>
<evidence type="ECO:0000313" key="2">
    <source>
        <dbReference type="EMBL" id="KAG6484470.1"/>
    </source>
</evidence>
<dbReference type="PANTHER" id="PTHR33645:SF4">
    <property type="entry name" value="OS01G0929000 PROTEIN"/>
    <property type="match status" value="1"/>
</dbReference>
<evidence type="ECO:0000256" key="1">
    <source>
        <dbReference type="SAM" id="Phobius"/>
    </source>
</evidence>
<keyword evidence="1" id="KW-0812">Transmembrane</keyword>
<accession>A0A8J5FCT0</accession>
<keyword evidence="1" id="KW-1133">Transmembrane helix</keyword>
<feature type="transmembrane region" description="Helical" evidence="1">
    <location>
        <begin position="447"/>
        <end position="466"/>
    </location>
</feature>
<gene>
    <name evidence="2" type="ORF">ZIOFF_052988</name>
</gene>
<evidence type="ECO:0000313" key="3">
    <source>
        <dbReference type="Proteomes" id="UP000734854"/>
    </source>
</evidence>
<reference evidence="2 3" key="1">
    <citation type="submission" date="2020-08" db="EMBL/GenBank/DDBJ databases">
        <title>Plant Genome Project.</title>
        <authorList>
            <person name="Zhang R.-G."/>
        </authorList>
    </citation>
    <scope>NUCLEOTIDE SEQUENCE [LARGE SCALE GENOMIC DNA]</scope>
    <source>
        <tissue evidence="2">Rhizome</tissue>
    </source>
</reference>
<feature type="transmembrane region" description="Helical" evidence="1">
    <location>
        <begin position="472"/>
        <end position="491"/>
    </location>
</feature>
<sequence>MQGGGRGGTGEPQSSCRSDDVIRLERESVIPILKPKLVMRLADLIEHVSDRTEFLKLSKRIEYTIRAWYLLQFEDLMISLSCQQLYSLFDPVHGDKRLEQQNLTSEEINILEQNFLTYFFQVSCNYKSPYEMHQVMEKSNFKIVTDEEIDVAHSGQYLLNLPIKVDESKLDKHLLSRYFKEHHHDNLPEFSDKPATALVYPKEVAHLMVAAAYGYLSRLQSALPGTWLHRVFALCVLPSYQLLQDCILLAMLQLVALEGIESIRCWLLELLLKVDMEFVVIVGYEFHPFGKIWRNALKILVYVIFRRGIGIDQTTDYFVMEKLDMIISRIWMWFLKKTRLQFLFTKRADKRPQSNPKKTDEPNSETEELFVERIRIEKLELSMRNLFGKIMIQEPTFDRMIVVYRRAGDKDKMDRGIFVKHYKTIPMADMELVLPEKKNPGLTPMDWVKFLVSVIIGLVTLVSSLEMPKADIWVVIAVLSGVVGYCAKVYFSFQQNMETYRNLITQSMYDKQLDSGRGTLLHLCDDVIQQEVKEVIVSYFILMEQGKATMQDLDIRCEELIEEEFGMKCNFEVLDAVQKLERLGIVSRDSIGRIFCLPLKRANEIIGPTTEELVIKATQSQD</sequence>
<dbReference type="AlphaFoldDB" id="A0A8J5FCT0"/>
<organism evidence="2 3">
    <name type="scientific">Zingiber officinale</name>
    <name type="common">Ginger</name>
    <name type="synonym">Amomum zingiber</name>
    <dbReference type="NCBI Taxonomy" id="94328"/>
    <lineage>
        <taxon>Eukaryota</taxon>
        <taxon>Viridiplantae</taxon>
        <taxon>Streptophyta</taxon>
        <taxon>Embryophyta</taxon>
        <taxon>Tracheophyta</taxon>
        <taxon>Spermatophyta</taxon>
        <taxon>Magnoliopsida</taxon>
        <taxon>Liliopsida</taxon>
        <taxon>Zingiberales</taxon>
        <taxon>Zingiberaceae</taxon>
        <taxon>Zingiber</taxon>
    </lineage>
</organism>
<dbReference type="Proteomes" id="UP000734854">
    <property type="component" value="Unassembled WGS sequence"/>
</dbReference>
<name>A0A8J5FCT0_ZINOF</name>
<dbReference type="PANTHER" id="PTHR33645">
    <property type="entry name" value="AMINOPEPTIDASE (DUF3754)"/>
    <property type="match status" value="1"/>
</dbReference>